<evidence type="ECO:0000256" key="1">
    <source>
        <dbReference type="SAM" id="MobiDB-lite"/>
    </source>
</evidence>
<dbReference type="PANTHER" id="PTHR10775">
    <property type="entry name" value="OS08G0208400 PROTEIN"/>
    <property type="match status" value="1"/>
</dbReference>
<dbReference type="Proteomes" id="UP000235145">
    <property type="component" value="Unassembled WGS sequence"/>
</dbReference>
<keyword evidence="3" id="KW-1185">Reference proteome</keyword>
<dbReference type="PANTHER" id="PTHR10775:SF186">
    <property type="entry name" value="TRANSPOSASE-ASSOCIATED DOMAIN-CONTAINING PROTEIN-RELATED"/>
    <property type="match status" value="1"/>
</dbReference>
<evidence type="ECO:0000313" key="2">
    <source>
        <dbReference type="EMBL" id="KAJ0191099.1"/>
    </source>
</evidence>
<gene>
    <name evidence="2" type="ORF">LSAT_V11C800424070</name>
</gene>
<evidence type="ECO:0008006" key="4">
    <source>
        <dbReference type="Google" id="ProtNLM"/>
    </source>
</evidence>
<evidence type="ECO:0000313" key="3">
    <source>
        <dbReference type="Proteomes" id="UP000235145"/>
    </source>
</evidence>
<feature type="compositionally biased region" description="Basic and acidic residues" evidence="1">
    <location>
        <begin position="323"/>
        <end position="332"/>
    </location>
</feature>
<dbReference type="EMBL" id="NBSK02000008">
    <property type="protein sequence ID" value="KAJ0191099.1"/>
    <property type="molecule type" value="Genomic_DNA"/>
</dbReference>
<organism evidence="2 3">
    <name type="scientific">Lactuca sativa</name>
    <name type="common">Garden lettuce</name>
    <dbReference type="NCBI Taxonomy" id="4236"/>
    <lineage>
        <taxon>Eukaryota</taxon>
        <taxon>Viridiplantae</taxon>
        <taxon>Streptophyta</taxon>
        <taxon>Embryophyta</taxon>
        <taxon>Tracheophyta</taxon>
        <taxon>Spermatophyta</taxon>
        <taxon>Magnoliopsida</taxon>
        <taxon>eudicotyledons</taxon>
        <taxon>Gunneridae</taxon>
        <taxon>Pentapetalae</taxon>
        <taxon>asterids</taxon>
        <taxon>campanulids</taxon>
        <taxon>Asterales</taxon>
        <taxon>Asteraceae</taxon>
        <taxon>Cichorioideae</taxon>
        <taxon>Cichorieae</taxon>
        <taxon>Lactucinae</taxon>
        <taxon>Lactuca</taxon>
    </lineage>
</organism>
<reference evidence="2 3" key="1">
    <citation type="journal article" date="2017" name="Nat. Commun.">
        <title>Genome assembly with in vitro proximity ligation data and whole-genome triplication in lettuce.</title>
        <authorList>
            <person name="Reyes-Chin-Wo S."/>
            <person name="Wang Z."/>
            <person name="Yang X."/>
            <person name="Kozik A."/>
            <person name="Arikit S."/>
            <person name="Song C."/>
            <person name="Xia L."/>
            <person name="Froenicke L."/>
            <person name="Lavelle D.O."/>
            <person name="Truco M.J."/>
            <person name="Xia R."/>
            <person name="Zhu S."/>
            <person name="Xu C."/>
            <person name="Xu H."/>
            <person name="Xu X."/>
            <person name="Cox K."/>
            <person name="Korf I."/>
            <person name="Meyers B.C."/>
            <person name="Michelmore R.W."/>
        </authorList>
    </citation>
    <scope>NUCLEOTIDE SEQUENCE [LARGE SCALE GENOMIC DNA]</scope>
    <source>
        <strain evidence="3">cv. Salinas</strain>
        <tissue evidence="2">Seedlings</tissue>
    </source>
</reference>
<dbReference type="AlphaFoldDB" id="A0A9R1UPS3"/>
<name>A0A9R1UPS3_LACSA</name>
<dbReference type="Pfam" id="PF03004">
    <property type="entry name" value="Transposase_24"/>
    <property type="match status" value="1"/>
</dbReference>
<feature type="region of interest" description="Disordered" evidence="1">
    <location>
        <begin position="323"/>
        <end position="347"/>
    </location>
</feature>
<accession>A0A9R1UPS3</accession>
<dbReference type="InterPro" id="IPR004252">
    <property type="entry name" value="Probable_transposase_24"/>
</dbReference>
<proteinExistence type="predicted"/>
<comment type="caution">
    <text evidence="2">The sequence shown here is derived from an EMBL/GenBank/DDBJ whole genome shotgun (WGS) entry which is preliminary data.</text>
</comment>
<sequence>MVMDKSWTKITNKVDPKFMKGAIAFAEMAKCYVDSEGRTHCPCKSCLNVRKHAPESYKIWTFHEESRQANEINNEHDESDNEPYDGVDDLLGDAFHVEAEPEGVDDNDEVESYNRSSNPNVDKLFADMEKPLFQGCDTFSILGFILRLMHVKGTCKMTNVSMDMILKLLSEAFKDTIISKTYYEEKKYLRTIGVGYDSKDACKNDCALFWKENLELQSCPVCGTSRWIPTKFLRYIHIISRLKRLYASRYTAKDMQWHAHNKSKEDGVLRDTYTKIFIGDSAISFATEVGIVMWSFCQMEFHTWEKVAKENKEEMVNRLRENFELPHEDKKNGGTTDPQLARSKMKPNCHSEEDWGYLCDYWKSDKAKQYDEQMKHNRGKVVIPSRGGSRSIENHKFAMKIKRLRCLPTQSNYIISSIFIL</sequence>
<protein>
    <recommendedName>
        <fullName evidence="4">Transposase-associated domain-containing protein</fullName>
    </recommendedName>
</protein>